<dbReference type="Proteomes" id="UP001372338">
    <property type="component" value="Unassembled WGS sequence"/>
</dbReference>
<name>A0AAN9IE57_CROPI</name>
<protein>
    <submittedName>
        <fullName evidence="1">Uncharacterized protein</fullName>
    </submittedName>
</protein>
<reference evidence="1 2" key="1">
    <citation type="submission" date="2024-01" db="EMBL/GenBank/DDBJ databases">
        <title>The genomes of 5 underutilized Papilionoideae crops provide insights into root nodulation and disease resistanc.</title>
        <authorList>
            <person name="Yuan L."/>
        </authorList>
    </citation>
    <scope>NUCLEOTIDE SEQUENCE [LARGE SCALE GENOMIC DNA]</scope>
    <source>
        <strain evidence="1">ZHUSHIDOU_FW_LH</strain>
        <tissue evidence="1">Leaf</tissue>
    </source>
</reference>
<gene>
    <name evidence="1" type="ORF">RIF29_14899</name>
</gene>
<organism evidence="1 2">
    <name type="scientific">Crotalaria pallida</name>
    <name type="common">Smooth rattlebox</name>
    <name type="synonym">Crotalaria striata</name>
    <dbReference type="NCBI Taxonomy" id="3830"/>
    <lineage>
        <taxon>Eukaryota</taxon>
        <taxon>Viridiplantae</taxon>
        <taxon>Streptophyta</taxon>
        <taxon>Embryophyta</taxon>
        <taxon>Tracheophyta</taxon>
        <taxon>Spermatophyta</taxon>
        <taxon>Magnoliopsida</taxon>
        <taxon>eudicotyledons</taxon>
        <taxon>Gunneridae</taxon>
        <taxon>Pentapetalae</taxon>
        <taxon>rosids</taxon>
        <taxon>fabids</taxon>
        <taxon>Fabales</taxon>
        <taxon>Fabaceae</taxon>
        <taxon>Papilionoideae</taxon>
        <taxon>50 kb inversion clade</taxon>
        <taxon>genistoids sensu lato</taxon>
        <taxon>core genistoids</taxon>
        <taxon>Crotalarieae</taxon>
        <taxon>Crotalaria</taxon>
    </lineage>
</organism>
<evidence type="ECO:0000313" key="1">
    <source>
        <dbReference type="EMBL" id="KAK7273835.1"/>
    </source>
</evidence>
<accession>A0AAN9IE57</accession>
<proteinExistence type="predicted"/>
<dbReference type="AlphaFoldDB" id="A0AAN9IE57"/>
<sequence>MSNHLAILLILEDYIPLQEIHGIRRNLIGDFDSAFLSSHVDAVDSAMNDLNTKSSSAIDSCELQLMPRGVQSPP</sequence>
<evidence type="ECO:0000313" key="2">
    <source>
        <dbReference type="Proteomes" id="UP001372338"/>
    </source>
</evidence>
<dbReference type="EMBL" id="JAYWIO010000003">
    <property type="protein sequence ID" value="KAK7273835.1"/>
    <property type="molecule type" value="Genomic_DNA"/>
</dbReference>
<keyword evidence="2" id="KW-1185">Reference proteome</keyword>
<comment type="caution">
    <text evidence="1">The sequence shown here is derived from an EMBL/GenBank/DDBJ whole genome shotgun (WGS) entry which is preliminary data.</text>
</comment>